<dbReference type="GO" id="GO:0016780">
    <property type="term" value="F:phosphotransferase activity, for other substituted phosphate groups"/>
    <property type="evidence" value="ECO:0007669"/>
    <property type="project" value="TreeGrafter"/>
</dbReference>
<dbReference type="RefSeq" id="WP_244567874.1">
    <property type="nucleotide sequence ID" value="NZ_LT670818.1"/>
</dbReference>
<dbReference type="Proteomes" id="UP000190675">
    <property type="component" value="Chromosome I"/>
</dbReference>
<gene>
    <name evidence="5" type="ORF">SAMN05444169_2435</name>
</gene>
<keyword evidence="3" id="KW-0812">Transmembrane</keyword>
<dbReference type="GO" id="GO:0000271">
    <property type="term" value="P:polysaccharide biosynthetic process"/>
    <property type="evidence" value="ECO:0007669"/>
    <property type="project" value="UniProtKB-KW"/>
</dbReference>
<evidence type="ECO:0000313" key="6">
    <source>
        <dbReference type="Proteomes" id="UP000190675"/>
    </source>
</evidence>
<proteinExistence type="inferred from homology"/>
<keyword evidence="5" id="KW-0808">Transferase</keyword>
<evidence type="ECO:0000256" key="2">
    <source>
        <dbReference type="ARBA" id="ARBA00023169"/>
    </source>
</evidence>
<evidence type="ECO:0000313" key="5">
    <source>
        <dbReference type="EMBL" id="SHG43112.1"/>
    </source>
</evidence>
<dbReference type="PANTHER" id="PTHR30576">
    <property type="entry name" value="COLANIC BIOSYNTHESIS UDP-GLUCOSE LIPID CARRIER TRANSFERASE"/>
    <property type="match status" value="1"/>
</dbReference>
<sequence>MQRAFDLCFASVTLILLAPVMLLIALFIWVHSGRPIYFSQLRLGRRGQLFYLYKFRKFYADCDVNGTPLTLRDDHRLTAIGRILALTKADELPQFWNVIKGEMSIVGPRPESLVFADCFRNGFERVLDCRPGLFGPSQALFRHEDQFFPTNADPVEFYRAFLFPAKAKIDIDYFSRRSLFGDIGWIIRCLLAVIGLNSSVRLGGGELGFTQAIAPQKLDGVGS</sequence>
<keyword evidence="2" id="KW-0270">Exopolysaccharide synthesis</keyword>
<feature type="domain" description="Bacterial sugar transferase" evidence="4">
    <location>
        <begin position="3"/>
        <end position="194"/>
    </location>
</feature>
<evidence type="ECO:0000256" key="1">
    <source>
        <dbReference type="ARBA" id="ARBA00006464"/>
    </source>
</evidence>
<reference evidence="5 6" key="1">
    <citation type="submission" date="2016-11" db="EMBL/GenBank/DDBJ databases">
        <authorList>
            <person name="Jaros S."/>
            <person name="Januszkiewicz K."/>
            <person name="Wedrychowicz H."/>
        </authorList>
    </citation>
    <scope>NUCLEOTIDE SEQUENCE [LARGE SCALE GENOMIC DNA]</scope>
    <source>
        <strain evidence="5 6">GAS242</strain>
    </source>
</reference>
<feature type="transmembrane region" description="Helical" evidence="3">
    <location>
        <begin position="7"/>
        <end position="30"/>
    </location>
</feature>
<dbReference type="Pfam" id="PF02397">
    <property type="entry name" value="Bac_transf"/>
    <property type="match status" value="1"/>
</dbReference>
<dbReference type="AlphaFoldDB" id="A0A1M5JRA0"/>
<dbReference type="EMBL" id="LT670818">
    <property type="protein sequence ID" value="SHG43112.1"/>
    <property type="molecule type" value="Genomic_DNA"/>
</dbReference>
<keyword evidence="3" id="KW-0472">Membrane</keyword>
<dbReference type="PANTHER" id="PTHR30576:SF0">
    <property type="entry name" value="UNDECAPRENYL-PHOSPHATE N-ACETYLGALACTOSAMINYL 1-PHOSPHATE TRANSFERASE-RELATED"/>
    <property type="match status" value="1"/>
</dbReference>
<comment type="similarity">
    <text evidence="1">Belongs to the bacterial sugar transferase family.</text>
</comment>
<dbReference type="InterPro" id="IPR003362">
    <property type="entry name" value="Bact_transf"/>
</dbReference>
<name>A0A1M5JRA0_9BRAD</name>
<accession>A0A1M5JRA0</accession>
<keyword evidence="3" id="KW-1133">Transmembrane helix</keyword>
<evidence type="ECO:0000259" key="4">
    <source>
        <dbReference type="Pfam" id="PF02397"/>
    </source>
</evidence>
<protein>
    <submittedName>
        <fullName evidence="5">Sugar transferase involved in LPS biosynthesis (Colanic, teichoic acid)</fullName>
    </submittedName>
</protein>
<organism evidence="5 6">
    <name type="scientific">Bradyrhizobium erythrophlei</name>
    <dbReference type="NCBI Taxonomy" id="1437360"/>
    <lineage>
        <taxon>Bacteria</taxon>
        <taxon>Pseudomonadati</taxon>
        <taxon>Pseudomonadota</taxon>
        <taxon>Alphaproteobacteria</taxon>
        <taxon>Hyphomicrobiales</taxon>
        <taxon>Nitrobacteraceae</taxon>
        <taxon>Bradyrhizobium</taxon>
    </lineage>
</organism>
<evidence type="ECO:0000256" key="3">
    <source>
        <dbReference type="SAM" id="Phobius"/>
    </source>
</evidence>